<dbReference type="Pfam" id="PF08240">
    <property type="entry name" value="ADH_N"/>
    <property type="match status" value="1"/>
</dbReference>
<proteinExistence type="predicted"/>
<dbReference type="SUPFAM" id="SSF53335">
    <property type="entry name" value="S-adenosyl-L-methionine-dependent methyltransferases"/>
    <property type="match status" value="1"/>
</dbReference>
<comment type="caution">
    <text evidence="9">The sequence shown here is derived from an EMBL/GenBank/DDBJ whole genome shotgun (WGS) entry which is preliminary data.</text>
</comment>
<protein>
    <recommendedName>
        <fullName evidence="8">Carrier domain-containing protein</fullName>
    </recommendedName>
</protein>
<dbReference type="GO" id="GO:1901336">
    <property type="term" value="P:lactone biosynthetic process"/>
    <property type="evidence" value="ECO:0007669"/>
    <property type="project" value="UniProtKB-ARBA"/>
</dbReference>
<dbReference type="InterPro" id="IPR006162">
    <property type="entry name" value="Ppantetheine_attach_site"/>
</dbReference>
<dbReference type="FunFam" id="3.40.50.720:FF:000209">
    <property type="entry name" value="Polyketide synthase Pks12"/>
    <property type="match status" value="1"/>
</dbReference>
<evidence type="ECO:0000313" key="9">
    <source>
        <dbReference type="EMBL" id="ROW08770.1"/>
    </source>
</evidence>
<dbReference type="Pfam" id="PF08659">
    <property type="entry name" value="KR"/>
    <property type="match status" value="1"/>
</dbReference>
<evidence type="ECO:0000313" key="10">
    <source>
        <dbReference type="Proteomes" id="UP000285146"/>
    </source>
</evidence>
<dbReference type="GO" id="GO:0031177">
    <property type="term" value="F:phosphopantetheine binding"/>
    <property type="evidence" value="ECO:0007669"/>
    <property type="project" value="InterPro"/>
</dbReference>
<dbReference type="STRING" id="1230097.A0A423WYY7"/>
<dbReference type="InParanoid" id="A0A423WYY7"/>
<keyword evidence="2" id="KW-0597">Phosphoprotein</keyword>
<dbReference type="InterPro" id="IPR020806">
    <property type="entry name" value="PKS_PP-bd"/>
</dbReference>
<dbReference type="CDD" id="cd05195">
    <property type="entry name" value="enoyl_red"/>
    <property type="match status" value="1"/>
</dbReference>
<dbReference type="Pfam" id="PF23114">
    <property type="entry name" value="NAD-bd_HRPKS_sdrA"/>
    <property type="match status" value="1"/>
</dbReference>
<name>A0A423WYY7_9PEZI</name>
<dbReference type="SMART" id="SM00822">
    <property type="entry name" value="PKS_KR"/>
    <property type="match status" value="1"/>
</dbReference>
<dbReference type="CDD" id="cd02440">
    <property type="entry name" value="AdoMet_MTases"/>
    <property type="match status" value="1"/>
</dbReference>
<keyword evidence="4" id="KW-0521">NADP</keyword>
<dbReference type="Proteomes" id="UP000285146">
    <property type="component" value="Unassembled WGS sequence"/>
</dbReference>
<dbReference type="Gene3D" id="1.10.1200.10">
    <property type="entry name" value="ACP-like"/>
    <property type="match status" value="1"/>
</dbReference>
<dbReference type="Gene3D" id="3.90.180.10">
    <property type="entry name" value="Medium-chain alcohol dehydrogenases, catalytic domain"/>
    <property type="match status" value="1"/>
</dbReference>
<dbReference type="OrthoDB" id="329835at2759"/>
<dbReference type="InterPro" id="IPR020843">
    <property type="entry name" value="ER"/>
</dbReference>
<dbReference type="Pfam" id="PF23297">
    <property type="entry name" value="ACP_SdgA_C"/>
    <property type="match status" value="1"/>
</dbReference>
<dbReference type="Pfam" id="PF08242">
    <property type="entry name" value="Methyltransf_12"/>
    <property type="match status" value="1"/>
</dbReference>
<evidence type="ECO:0000256" key="4">
    <source>
        <dbReference type="ARBA" id="ARBA00022857"/>
    </source>
</evidence>
<gene>
    <name evidence="9" type="ORF">VPNG_06428</name>
</gene>
<keyword evidence="7" id="KW-0012">Acyltransferase</keyword>
<keyword evidence="5" id="KW-0560">Oxidoreductase</keyword>
<dbReference type="InterPro" id="IPR013968">
    <property type="entry name" value="PKS_KR"/>
</dbReference>
<dbReference type="InterPro" id="IPR029063">
    <property type="entry name" value="SAM-dependent_MTases_sf"/>
</dbReference>
<evidence type="ECO:0000256" key="2">
    <source>
        <dbReference type="ARBA" id="ARBA00022553"/>
    </source>
</evidence>
<dbReference type="InterPro" id="IPR057326">
    <property type="entry name" value="KR_dom"/>
</dbReference>
<dbReference type="SUPFAM" id="SSF47336">
    <property type="entry name" value="ACP-like"/>
    <property type="match status" value="1"/>
</dbReference>
<dbReference type="PANTHER" id="PTHR45681">
    <property type="entry name" value="POLYKETIDE SYNTHASE 44-RELATED"/>
    <property type="match status" value="1"/>
</dbReference>
<dbReference type="GO" id="GO:0016746">
    <property type="term" value="F:acyltransferase activity"/>
    <property type="evidence" value="ECO:0007669"/>
    <property type="project" value="UniProtKB-KW"/>
</dbReference>
<reference evidence="9 10" key="1">
    <citation type="submission" date="2015-09" db="EMBL/GenBank/DDBJ databases">
        <title>Host preference determinants of Valsa canker pathogens revealed by comparative genomics.</title>
        <authorList>
            <person name="Yin Z."/>
            <person name="Huang L."/>
        </authorList>
    </citation>
    <scope>NUCLEOTIDE SEQUENCE [LARGE SCALE GENOMIC DNA]</scope>
    <source>
        <strain evidence="9 10">SXYLt</strain>
    </source>
</reference>
<evidence type="ECO:0000256" key="7">
    <source>
        <dbReference type="ARBA" id="ARBA00023315"/>
    </source>
</evidence>
<dbReference type="Gene3D" id="3.40.50.150">
    <property type="entry name" value="Vaccinia Virus protein VP39"/>
    <property type="match status" value="1"/>
</dbReference>
<dbReference type="PROSITE" id="PS00012">
    <property type="entry name" value="PHOSPHOPANTETHEINE"/>
    <property type="match status" value="1"/>
</dbReference>
<evidence type="ECO:0000256" key="1">
    <source>
        <dbReference type="ARBA" id="ARBA00022450"/>
    </source>
</evidence>
<dbReference type="InterPro" id="IPR036291">
    <property type="entry name" value="NAD(P)-bd_dom_sf"/>
</dbReference>
<dbReference type="InterPro" id="IPR009081">
    <property type="entry name" value="PP-bd_ACP"/>
</dbReference>
<sequence>METTAVGGDERASLDYSSRRICYEMSYKPDLQLLDTNQLRDLVNIGLQKDSPPISFYQDLELALYYFVTRALKMIECLNIQETDMEPCIATYASWLRRQKSKYHSGELPYSQSDWVTRVKDASTMENLLDRLAATNPEGQFFIQVGRNLNSIIRGLTDPLEVMFASGLASRHYEAVCDKIMCCKQLKNYLDALSHKNPQLKVLEVGAGTGSITKHVLQGLGTQFASYDYTDISGAFFEEAREKFAGLKGVKYKVLDIERDPAEQGYEPRSYDVVVAAWVLHATRDLATTISNVRKLLRPGGKLVLLEITEPDRLRNGFAFGTLPGWWLSTEPEREWSPCLDEARWNESLVDNGFQGVDLVLPDYDSHICHENSILIATAAEDDDDALGITTTRPSTDFTIVIAPGSSLQTDVAANLIERIERQGHGSFSVISIEDPILVKLTHTVMIFLAELDQPFLSRLDSSSFNLLQDLLCKAQKVLWVTSSEVSSPSFPEVQMVLGLSRVLFAEKPGLSFVNLSFSSPSSDIDLFVRCISQVMAETVAKASFADSDLEYLERGGSVLINRVMESEKLNEEVYDKTHAMIRHQSILQSPPLVLSIPNSGLLDSIRWEEDARYLTDLGTDEIEIEVQAVGVNFRDLLVVLGKYNASTVGCECAGIVTRIGSNCNTLKPGDRVCACLVGCSNTHARCHYQLAVKIPDFLTTAEAASIPCTGVTAYYSLISLAHLTKEDSILIHSATGGTGQIAVQIANAIGADIFVTVGNEEKRQLIKDLYGVPDDHILNSRDTSFARDIYCATNGRGVDVVLNSLSKEKLLASWECIAPFGRFIELGKMDIEDNSRLPMAQFSKNVTFHAVATDHLATQRPQVVGKIMQSVLDMIGKGWMRVASPLQLYPVSELESAFRLMQSGKNMGKMVLTFNPSDNLPTWLRPRYTCSLDPNATYLIAGGLGGLGRSAARWMAGRGAKHLILLSRSGPRSTAACALLAELKEVGLTVRTPRCDVSDPSSLASALATCSDMPPIKGCLQATMVLQDALFESMTWIQWAISIRSKVNSTWNLHKQLPQGLTFFVTLSSVAGIAGSIGQSNYAAGNTFQDGLTAHRIALGEKAVSIDLGWMGDVGAVAENASLTRGKEDAGDLAPIYENEFLALLDHYCDPGLQILTPEQAQPVIGLVSPAQFRAKGLQPPDWLVDRPLFKGLAQEVDEQGGGTAASDNNQDDRDWVFELLRAASGAEAANVVVDALVQRLSKATSIPPAEIDRTRPLHAYGVDSLLAVELRNWFGKLFKADVAIFDITGQASLEKVAEGAAASSSLLKKVED</sequence>
<dbReference type="PANTHER" id="PTHR45681:SF6">
    <property type="entry name" value="POLYKETIDE SYNTHASE 37"/>
    <property type="match status" value="1"/>
</dbReference>
<accession>A0A423WYY7</accession>
<dbReference type="SMART" id="SM00823">
    <property type="entry name" value="PKS_PP"/>
    <property type="match status" value="1"/>
</dbReference>
<organism evidence="9 10">
    <name type="scientific">Cytospora leucostoma</name>
    <dbReference type="NCBI Taxonomy" id="1230097"/>
    <lineage>
        <taxon>Eukaryota</taxon>
        <taxon>Fungi</taxon>
        <taxon>Dikarya</taxon>
        <taxon>Ascomycota</taxon>
        <taxon>Pezizomycotina</taxon>
        <taxon>Sordariomycetes</taxon>
        <taxon>Sordariomycetidae</taxon>
        <taxon>Diaporthales</taxon>
        <taxon>Cytosporaceae</taxon>
        <taxon>Cytospora</taxon>
    </lineage>
</organism>
<evidence type="ECO:0000256" key="6">
    <source>
        <dbReference type="ARBA" id="ARBA00023268"/>
    </source>
</evidence>
<keyword evidence="1" id="KW-0596">Phosphopantetheine</keyword>
<dbReference type="InterPro" id="IPR036736">
    <property type="entry name" value="ACP-like_sf"/>
</dbReference>
<keyword evidence="3" id="KW-0808">Transferase</keyword>
<dbReference type="InterPro" id="IPR050444">
    <property type="entry name" value="Polyketide_Synthase"/>
</dbReference>
<dbReference type="SMART" id="SM00829">
    <property type="entry name" value="PKS_ER"/>
    <property type="match status" value="1"/>
</dbReference>
<dbReference type="EMBL" id="LKEB01000033">
    <property type="protein sequence ID" value="ROW08770.1"/>
    <property type="molecule type" value="Genomic_DNA"/>
</dbReference>
<dbReference type="Pfam" id="PF13602">
    <property type="entry name" value="ADH_zinc_N_2"/>
    <property type="match status" value="1"/>
</dbReference>
<dbReference type="InterPro" id="IPR056501">
    <property type="entry name" value="NAD-bd_HRPKS_sdrA"/>
</dbReference>
<dbReference type="GO" id="GO:0030639">
    <property type="term" value="P:polyketide biosynthetic process"/>
    <property type="evidence" value="ECO:0007669"/>
    <property type="project" value="UniProtKB-ARBA"/>
</dbReference>
<dbReference type="InterPro" id="IPR011032">
    <property type="entry name" value="GroES-like_sf"/>
</dbReference>
<dbReference type="Gene3D" id="3.40.50.720">
    <property type="entry name" value="NAD(P)-binding Rossmann-like Domain"/>
    <property type="match status" value="2"/>
</dbReference>
<feature type="domain" description="Carrier" evidence="8">
    <location>
        <begin position="1229"/>
        <end position="1306"/>
    </location>
</feature>
<dbReference type="GO" id="GO:0016491">
    <property type="term" value="F:oxidoreductase activity"/>
    <property type="evidence" value="ECO:0007669"/>
    <property type="project" value="UniProtKB-KW"/>
</dbReference>
<keyword evidence="6" id="KW-0511">Multifunctional enzyme</keyword>
<dbReference type="PROSITE" id="PS50075">
    <property type="entry name" value="CARRIER"/>
    <property type="match status" value="1"/>
</dbReference>
<evidence type="ECO:0000256" key="5">
    <source>
        <dbReference type="ARBA" id="ARBA00023002"/>
    </source>
</evidence>
<evidence type="ECO:0000259" key="8">
    <source>
        <dbReference type="PROSITE" id="PS50075"/>
    </source>
</evidence>
<dbReference type="InterPro" id="IPR013217">
    <property type="entry name" value="Methyltransf_12"/>
</dbReference>
<dbReference type="InterPro" id="IPR013154">
    <property type="entry name" value="ADH-like_N"/>
</dbReference>
<dbReference type="SUPFAM" id="SSF50129">
    <property type="entry name" value="GroES-like"/>
    <property type="match status" value="1"/>
</dbReference>
<evidence type="ECO:0000256" key="3">
    <source>
        <dbReference type="ARBA" id="ARBA00022679"/>
    </source>
</evidence>
<keyword evidence="10" id="KW-1185">Reference proteome</keyword>
<dbReference type="SUPFAM" id="SSF51735">
    <property type="entry name" value="NAD(P)-binding Rossmann-fold domains"/>
    <property type="match status" value="2"/>
</dbReference>